<dbReference type="AlphaFoldDB" id="A0A5E4NQU0"/>
<keyword evidence="3" id="KW-1185">Reference proteome</keyword>
<protein>
    <submittedName>
        <fullName evidence="2">Methyl-CpG DNA binding,DNA-binding domain</fullName>
    </submittedName>
</protein>
<evidence type="ECO:0000313" key="3">
    <source>
        <dbReference type="Proteomes" id="UP000325440"/>
    </source>
</evidence>
<reference evidence="2 3" key="1">
    <citation type="submission" date="2019-08" db="EMBL/GenBank/DDBJ databases">
        <authorList>
            <person name="Alioto T."/>
            <person name="Alioto T."/>
            <person name="Gomez Garrido J."/>
        </authorList>
    </citation>
    <scope>NUCLEOTIDE SEQUENCE [LARGE SCALE GENOMIC DNA]</scope>
</reference>
<dbReference type="InterPro" id="IPR001739">
    <property type="entry name" value="Methyl_CpG_DNA-bd"/>
</dbReference>
<sequence length="155" mass="18068">MAYLNWDPLAIERLYKILLYPKLNRPFDFGWRREVVHRANGNAIDIYYFAPENIKLRSKPEVNEYLKPKTRLKIHHFTFARKPLGLDNSKEICRNAYSTERAENNRGGNGINNVENQIVQLTIEEDNTHNVQSCSKSTGKIVESDKVVYLKQICV</sequence>
<name>A0A5E4NQU0_9HEMI</name>
<dbReference type="Pfam" id="PF01429">
    <property type="entry name" value="MBD"/>
    <property type="match status" value="1"/>
</dbReference>
<gene>
    <name evidence="2" type="ORF">CINCED_3A009015</name>
</gene>
<proteinExistence type="predicted"/>
<organism evidence="2 3">
    <name type="scientific">Cinara cedri</name>
    <dbReference type="NCBI Taxonomy" id="506608"/>
    <lineage>
        <taxon>Eukaryota</taxon>
        <taxon>Metazoa</taxon>
        <taxon>Ecdysozoa</taxon>
        <taxon>Arthropoda</taxon>
        <taxon>Hexapoda</taxon>
        <taxon>Insecta</taxon>
        <taxon>Pterygota</taxon>
        <taxon>Neoptera</taxon>
        <taxon>Paraneoptera</taxon>
        <taxon>Hemiptera</taxon>
        <taxon>Sternorrhyncha</taxon>
        <taxon>Aphidomorpha</taxon>
        <taxon>Aphidoidea</taxon>
        <taxon>Aphididae</taxon>
        <taxon>Lachninae</taxon>
        <taxon>Cinara</taxon>
    </lineage>
</organism>
<dbReference type="OrthoDB" id="6631301at2759"/>
<accession>A0A5E4NQU0</accession>
<dbReference type="Gene3D" id="3.30.890.10">
    <property type="entry name" value="Methyl-cpg-binding Protein 2, Chain A"/>
    <property type="match status" value="1"/>
</dbReference>
<dbReference type="GO" id="GO:0003677">
    <property type="term" value="F:DNA binding"/>
    <property type="evidence" value="ECO:0007669"/>
    <property type="project" value="UniProtKB-KW"/>
</dbReference>
<dbReference type="PROSITE" id="PS50982">
    <property type="entry name" value="MBD"/>
    <property type="match status" value="1"/>
</dbReference>
<dbReference type="EMBL" id="CABPRJ010002450">
    <property type="protein sequence ID" value="VVC46219.1"/>
    <property type="molecule type" value="Genomic_DNA"/>
</dbReference>
<feature type="domain" description="MBD" evidence="1">
    <location>
        <begin position="17"/>
        <end position="84"/>
    </location>
</feature>
<evidence type="ECO:0000259" key="1">
    <source>
        <dbReference type="PROSITE" id="PS50982"/>
    </source>
</evidence>
<dbReference type="InterPro" id="IPR016177">
    <property type="entry name" value="DNA-bd_dom_sf"/>
</dbReference>
<evidence type="ECO:0000313" key="2">
    <source>
        <dbReference type="EMBL" id="VVC46219.1"/>
    </source>
</evidence>
<dbReference type="Proteomes" id="UP000325440">
    <property type="component" value="Unassembled WGS sequence"/>
</dbReference>
<dbReference type="CDD" id="cd00122">
    <property type="entry name" value="MBD"/>
    <property type="match status" value="1"/>
</dbReference>
<keyword evidence="2" id="KW-0238">DNA-binding</keyword>
<dbReference type="SMART" id="SM00391">
    <property type="entry name" value="MBD"/>
    <property type="match status" value="1"/>
</dbReference>
<dbReference type="SUPFAM" id="SSF54171">
    <property type="entry name" value="DNA-binding domain"/>
    <property type="match status" value="1"/>
</dbReference>